<keyword evidence="4" id="KW-0547">Nucleotide-binding</keyword>
<feature type="domain" description="Disease resistance N-terminal" evidence="9">
    <location>
        <begin position="6"/>
        <end position="87"/>
    </location>
</feature>
<evidence type="ECO:0000259" key="10">
    <source>
        <dbReference type="Pfam" id="PF23559"/>
    </source>
</evidence>
<dbReference type="Pfam" id="PF18052">
    <property type="entry name" value="Rx_N"/>
    <property type="match status" value="1"/>
</dbReference>
<dbReference type="InterPro" id="IPR055414">
    <property type="entry name" value="LRR_R13L4/SHOC2-like"/>
</dbReference>
<dbReference type="Gene3D" id="1.10.8.430">
    <property type="entry name" value="Helical domain of apoptotic protease-activating factors"/>
    <property type="match status" value="1"/>
</dbReference>
<dbReference type="Gene3D" id="3.40.50.300">
    <property type="entry name" value="P-loop containing nucleotide triphosphate hydrolases"/>
    <property type="match status" value="1"/>
</dbReference>
<dbReference type="GO" id="GO:0043531">
    <property type="term" value="F:ADP binding"/>
    <property type="evidence" value="ECO:0007669"/>
    <property type="project" value="InterPro"/>
</dbReference>
<keyword evidence="3" id="KW-0677">Repeat</keyword>
<dbReference type="PRINTS" id="PR00364">
    <property type="entry name" value="DISEASERSIST"/>
</dbReference>
<name>A0AAV6Y932_9LAMI</name>
<dbReference type="InterPro" id="IPR042197">
    <property type="entry name" value="Apaf_helical"/>
</dbReference>
<reference evidence="12" key="1">
    <citation type="submission" date="2019-10" db="EMBL/GenBank/DDBJ databases">
        <authorList>
            <person name="Zhang R."/>
            <person name="Pan Y."/>
            <person name="Wang J."/>
            <person name="Ma R."/>
            <person name="Yu S."/>
        </authorList>
    </citation>
    <scope>NUCLEOTIDE SEQUENCE</scope>
    <source>
        <strain evidence="12">LA-IB0</strain>
        <tissue evidence="12">Leaf</tissue>
    </source>
</reference>
<dbReference type="PANTHER" id="PTHR23155">
    <property type="entry name" value="DISEASE RESISTANCE PROTEIN RP"/>
    <property type="match status" value="1"/>
</dbReference>
<feature type="domain" description="Disease resistance protein winged helix" evidence="10">
    <location>
        <begin position="416"/>
        <end position="489"/>
    </location>
</feature>
<sequence length="888" mass="101625">MTDATVGFLLENVKELCLYHYKLSSESESELKNLKANLEELKGFLQDAAQRYDKGEAFKQLEKQIREAVYEMEDTIDSCVTKAVGGSKFISWLNTKISLAKEVRSLREGTVKPLVDAARTAVHNMNIAGPAAGSGVHDTKDHAPKAPLLREDNVVGFDDEADKIIGYLSEEKKEVEVISIIGMPGLGKTTLAWMIYRDPRIRYEFPTLIWVYVSQEFNRKELFLNIMKKFTKQDMSRKDEQELIEILRGYLEAGKFLLFMDDVWTTDAWDLIKPILPKGNGSSKVLITSRHKEVGSHANLERNPHQLRFLTQKESWELLQLEVFGKDGTCPEILEWLGKDIAYKCKGVPLAIVVIGGILQKKYATKGEDIATKREWEKVAESVGSYLNEDRMENIISLSYNKLPYNLRDCFLYLGMFPEDYEIPAWKLIRLWIAEGFVQEDPRKHEQCLEEIAEENLEELINRNLLMVDKMKPDGEVKTCRVHDMIREFCRNEAGFKEQNLFQEIRMSKDSGVFVPQVSEIGRYRRLCIHSYVWDFLQKKPKGPHVRSLLCFSKEPIQLPKEHIHTIPVAFNLLRVLDAVPIRFSRFPAKITLLFHLRYIALYGDDFNIIPDAISKLWNVQTITVDTSSSRTLKIDADILNMKQLRHFKTKASIILNKNGKGDPAEYLQTLGRLSPDSCTEEVLERAKNLKILGIRGKLEALLADSKSLEKLVRLEKLKLVNDVFPLPAKENPLKGLPQPHKFPPKLRILTLSGTYLEWKNMSTLEGVHTLEVLKLKDNAFTGSFWDADGDGFRSLQFLHIERVDLQFWKVSEKGFPKLGCLVLKKCKKLDQVPLGLAKSLKKLDMERVTKSAVASAREIEEKKKKEMPGQQVNKRGGFKLIIAPGDE</sequence>
<dbReference type="InterPro" id="IPR041118">
    <property type="entry name" value="Rx_N"/>
</dbReference>
<evidence type="ECO:0000256" key="2">
    <source>
        <dbReference type="ARBA" id="ARBA00022614"/>
    </source>
</evidence>
<dbReference type="InterPro" id="IPR002182">
    <property type="entry name" value="NB-ARC"/>
</dbReference>
<accession>A0AAV6Y932</accession>
<dbReference type="InterPro" id="IPR027417">
    <property type="entry name" value="P-loop_NTPase"/>
</dbReference>
<dbReference type="EMBL" id="WHWC01000002">
    <property type="protein sequence ID" value="KAG8388712.1"/>
    <property type="molecule type" value="Genomic_DNA"/>
</dbReference>
<dbReference type="Pfam" id="PF00931">
    <property type="entry name" value="NB-ARC"/>
    <property type="match status" value="1"/>
</dbReference>
<evidence type="ECO:0000256" key="7">
    <source>
        <dbReference type="SAM" id="Coils"/>
    </source>
</evidence>
<keyword evidence="2" id="KW-0433">Leucine-rich repeat</keyword>
<feature type="domain" description="Disease resistance R13L4/SHOC-2-like LRR" evidence="11">
    <location>
        <begin position="545"/>
        <end position="846"/>
    </location>
</feature>
<dbReference type="InterPro" id="IPR038005">
    <property type="entry name" value="RX-like_CC"/>
</dbReference>
<dbReference type="FunFam" id="1.10.10.10:FF:000322">
    <property type="entry name" value="Probable disease resistance protein At1g63360"/>
    <property type="match status" value="1"/>
</dbReference>
<dbReference type="Gene3D" id="1.20.5.4130">
    <property type="match status" value="1"/>
</dbReference>
<dbReference type="Gene3D" id="3.80.10.10">
    <property type="entry name" value="Ribonuclease Inhibitor"/>
    <property type="match status" value="1"/>
</dbReference>
<proteinExistence type="inferred from homology"/>
<evidence type="ECO:0000256" key="3">
    <source>
        <dbReference type="ARBA" id="ARBA00022737"/>
    </source>
</evidence>
<dbReference type="GO" id="GO:0051607">
    <property type="term" value="P:defense response to virus"/>
    <property type="evidence" value="ECO:0007669"/>
    <property type="project" value="UniProtKB-ARBA"/>
</dbReference>
<protein>
    <submittedName>
        <fullName evidence="12">Uncharacterized protein</fullName>
    </submittedName>
</protein>
<dbReference type="InterPro" id="IPR044974">
    <property type="entry name" value="Disease_R_plants"/>
</dbReference>
<feature type="domain" description="NB-ARC" evidence="8">
    <location>
        <begin position="158"/>
        <end position="326"/>
    </location>
</feature>
<keyword evidence="5" id="KW-0611">Plant defense</keyword>
<evidence type="ECO:0000313" key="12">
    <source>
        <dbReference type="EMBL" id="KAG8388712.1"/>
    </source>
</evidence>
<comment type="caution">
    <text evidence="12">The sequence shown here is derived from an EMBL/GenBank/DDBJ whole genome shotgun (WGS) entry which is preliminary data.</text>
</comment>
<dbReference type="AlphaFoldDB" id="A0AAV6Y932"/>
<dbReference type="PANTHER" id="PTHR23155:SF1193">
    <property type="entry name" value="DISEASE RESISTANCE PROTEIN RPP13-RELATED"/>
    <property type="match status" value="1"/>
</dbReference>
<dbReference type="Pfam" id="PF23598">
    <property type="entry name" value="LRR_14"/>
    <property type="match status" value="1"/>
</dbReference>
<dbReference type="SUPFAM" id="SSF52058">
    <property type="entry name" value="L domain-like"/>
    <property type="match status" value="1"/>
</dbReference>
<dbReference type="GO" id="GO:0098542">
    <property type="term" value="P:defense response to other organism"/>
    <property type="evidence" value="ECO:0007669"/>
    <property type="project" value="TreeGrafter"/>
</dbReference>
<dbReference type="InterPro" id="IPR036388">
    <property type="entry name" value="WH-like_DNA-bd_sf"/>
</dbReference>
<dbReference type="GO" id="GO:0005524">
    <property type="term" value="F:ATP binding"/>
    <property type="evidence" value="ECO:0007669"/>
    <property type="project" value="UniProtKB-KW"/>
</dbReference>
<evidence type="ECO:0000313" key="13">
    <source>
        <dbReference type="Proteomes" id="UP000826271"/>
    </source>
</evidence>
<keyword evidence="7" id="KW-0175">Coiled coil</keyword>
<evidence type="ECO:0000259" key="11">
    <source>
        <dbReference type="Pfam" id="PF23598"/>
    </source>
</evidence>
<evidence type="ECO:0000259" key="8">
    <source>
        <dbReference type="Pfam" id="PF00931"/>
    </source>
</evidence>
<evidence type="ECO:0000256" key="6">
    <source>
        <dbReference type="ARBA" id="ARBA00022840"/>
    </source>
</evidence>
<dbReference type="SUPFAM" id="SSF52540">
    <property type="entry name" value="P-loop containing nucleoside triphosphate hydrolases"/>
    <property type="match status" value="1"/>
</dbReference>
<dbReference type="InterPro" id="IPR032675">
    <property type="entry name" value="LRR_dom_sf"/>
</dbReference>
<dbReference type="Gene3D" id="1.10.10.10">
    <property type="entry name" value="Winged helix-like DNA-binding domain superfamily/Winged helix DNA-binding domain"/>
    <property type="match status" value="1"/>
</dbReference>
<dbReference type="InterPro" id="IPR058922">
    <property type="entry name" value="WHD_DRP"/>
</dbReference>
<keyword evidence="13" id="KW-1185">Reference proteome</keyword>
<keyword evidence="6" id="KW-0067">ATP-binding</keyword>
<feature type="coiled-coil region" evidence="7">
    <location>
        <begin position="24"/>
        <end position="51"/>
    </location>
</feature>
<dbReference type="FunFam" id="3.40.50.300:FF:001091">
    <property type="entry name" value="Probable disease resistance protein At1g61300"/>
    <property type="match status" value="1"/>
</dbReference>
<dbReference type="Pfam" id="PF23559">
    <property type="entry name" value="WHD_DRP"/>
    <property type="match status" value="1"/>
</dbReference>
<evidence type="ECO:0000256" key="4">
    <source>
        <dbReference type="ARBA" id="ARBA00022741"/>
    </source>
</evidence>
<comment type="similarity">
    <text evidence="1">Belongs to the disease resistance NB-LRR family.</text>
</comment>
<evidence type="ECO:0000256" key="5">
    <source>
        <dbReference type="ARBA" id="ARBA00022821"/>
    </source>
</evidence>
<organism evidence="12 13">
    <name type="scientific">Buddleja alternifolia</name>
    <dbReference type="NCBI Taxonomy" id="168488"/>
    <lineage>
        <taxon>Eukaryota</taxon>
        <taxon>Viridiplantae</taxon>
        <taxon>Streptophyta</taxon>
        <taxon>Embryophyta</taxon>
        <taxon>Tracheophyta</taxon>
        <taxon>Spermatophyta</taxon>
        <taxon>Magnoliopsida</taxon>
        <taxon>eudicotyledons</taxon>
        <taxon>Gunneridae</taxon>
        <taxon>Pentapetalae</taxon>
        <taxon>asterids</taxon>
        <taxon>lamiids</taxon>
        <taxon>Lamiales</taxon>
        <taxon>Scrophulariaceae</taxon>
        <taxon>Buddlejeae</taxon>
        <taxon>Buddleja</taxon>
    </lineage>
</organism>
<gene>
    <name evidence="12" type="ORF">BUALT_Bualt02G0153900</name>
</gene>
<evidence type="ECO:0000256" key="1">
    <source>
        <dbReference type="ARBA" id="ARBA00008894"/>
    </source>
</evidence>
<dbReference type="Proteomes" id="UP000826271">
    <property type="component" value="Unassembled WGS sequence"/>
</dbReference>
<dbReference type="CDD" id="cd14798">
    <property type="entry name" value="RX-CC_like"/>
    <property type="match status" value="1"/>
</dbReference>
<evidence type="ECO:0000259" key="9">
    <source>
        <dbReference type="Pfam" id="PF18052"/>
    </source>
</evidence>